<evidence type="ECO:0000313" key="4">
    <source>
        <dbReference type="EMBL" id="SFH41138.1"/>
    </source>
</evidence>
<proteinExistence type="inferred from homology"/>
<dbReference type="SUPFAM" id="SSF55961">
    <property type="entry name" value="Bet v1-like"/>
    <property type="match status" value="1"/>
</dbReference>
<protein>
    <submittedName>
        <fullName evidence="4">Activator of Hsp90 ATPase homolog 1-like protein</fullName>
    </submittedName>
    <submittedName>
        <fullName evidence="3">Uncharacterized protein YndB with AHSA1/START domain</fullName>
    </submittedName>
</protein>
<dbReference type="Proteomes" id="UP000533017">
    <property type="component" value="Unassembled WGS sequence"/>
</dbReference>
<evidence type="ECO:0000313" key="6">
    <source>
        <dbReference type="Proteomes" id="UP000533017"/>
    </source>
</evidence>
<dbReference type="EMBL" id="FOOI01000017">
    <property type="protein sequence ID" value="SFH41138.1"/>
    <property type="molecule type" value="Genomic_DNA"/>
</dbReference>
<sequence length="105" mass="11683">MTRLRRDGTGTLTVPIQVVEADEPRRFVFRWAHPEGQPATTHNSFLVTFDLAPAEGGTLLRLTEAGFREIGWEAAQLEAHYRSHSAGWDQHLPNLAAYASGLVRS</sequence>
<dbReference type="Proteomes" id="UP000199052">
    <property type="component" value="Unassembled WGS sequence"/>
</dbReference>
<dbReference type="RefSeq" id="WP_237769043.1">
    <property type="nucleotide sequence ID" value="NZ_FOOI01000017.1"/>
</dbReference>
<evidence type="ECO:0000259" key="2">
    <source>
        <dbReference type="Pfam" id="PF08327"/>
    </source>
</evidence>
<evidence type="ECO:0000256" key="1">
    <source>
        <dbReference type="ARBA" id="ARBA00006817"/>
    </source>
</evidence>
<dbReference type="STRING" id="504797.SAMN05421678_11761"/>
<organism evidence="4 5">
    <name type="scientific">Actinopolymorpha cephalotaxi</name>
    <dbReference type="NCBI Taxonomy" id="504797"/>
    <lineage>
        <taxon>Bacteria</taxon>
        <taxon>Bacillati</taxon>
        <taxon>Actinomycetota</taxon>
        <taxon>Actinomycetes</taxon>
        <taxon>Propionibacteriales</taxon>
        <taxon>Actinopolymorphaceae</taxon>
        <taxon>Actinopolymorpha</taxon>
    </lineage>
</organism>
<dbReference type="InterPro" id="IPR023393">
    <property type="entry name" value="START-like_dom_sf"/>
</dbReference>
<name>A0A1I2ZTL9_9ACTN</name>
<evidence type="ECO:0000313" key="3">
    <source>
        <dbReference type="EMBL" id="NYH84161.1"/>
    </source>
</evidence>
<reference evidence="3 6" key="2">
    <citation type="submission" date="2020-07" db="EMBL/GenBank/DDBJ databases">
        <title>Sequencing the genomes of 1000 actinobacteria strains.</title>
        <authorList>
            <person name="Klenk H.-P."/>
        </authorList>
    </citation>
    <scope>NUCLEOTIDE SEQUENCE [LARGE SCALE GENOMIC DNA]</scope>
    <source>
        <strain evidence="3 6">DSM 45117</strain>
    </source>
</reference>
<gene>
    <name evidence="3" type="ORF">FHR37_003012</name>
    <name evidence="4" type="ORF">SAMN05421678_11761</name>
</gene>
<keyword evidence="6" id="KW-1185">Reference proteome</keyword>
<reference evidence="4 5" key="1">
    <citation type="submission" date="2016-10" db="EMBL/GenBank/DDBJ databases">
        <authorList>
            <person name="de Groot N.N."/>
        </authorList>
    </citation>
    <scope>NUCLEOTIDE SEQUENCE [LARGE SCALE GENOMIC DNA]</scope>
    <source>
        <strain evidence="4 5">CPCC 202808</strain>
    </source>
</reference>
<accession>A0A1I2ZTL9</accession>
<feature type="domain" description="Activator of Hsp90 ATPase homologue 1/2-like C-terminal" evidence="2">
    <location>
        <begin position="9"/>
        <end position="99"/>
    </location>
</feature>
<dbReference type="Pfam" id="PF08327">
    <property type="entry name" value="AHSA1"/>
    <property type="match status" value="1"/>
</dbReference>
<evidence type="ECO:0000313" key="5">
    <source>
        <dbReference type="Proteomes" id="UP000199052"/>
    </source>
</evidence>
<comment type="similarity">
    <text evidence="1">Belongs to the AHA1 family.</text>
</comment>
<dbReference type="EMBL" id="JACBZA010000001">
    <property type="protein sequence ID" value="NYH84161.1"/>
    <property type="molecule type" value="Genomic_DNA"/>
</dbReference>
<dbReference type="Gene3D" id="3.30.530.20">
    <property type="match status" value="1"/>
</dbReference>
<dbReference type="AlphaFoldDB" id="A0A1I2ZTL9"/>
<dbReference type="InterPro" id="IPR013538">
    <property type="entry name" value="ASHA1/2-like_C"/>
</dbReference>